<evidence type="ECO:0008006" key="3">
    <source>
        <dbReference type="Google" id="ProtNLM"/>
    </source>
</evidence>
<protein>
    <recommendedName>
        <fullName evidence="3">EB domain-containing protein</fullName>
    </recommendedName>
</protein>
<gene>
    <name evidence="1" type="ORF">DPMN_165634</name>
</gene>
<comment type="caution">
    <text evidence="1">The sequence shown here is derived from an EMBL/GenBank/DDBJ whole genome shotgun (WGS) entry which is preliminary data.</text>
</comment>
<dbReference type="EMBL" id="JAIWYP010000008">
    <property type="protein sequence ID" value="KAH3787510.1"/>
    <property type="molecule type" value="Genomic_DNA"/>
</dbReference>
<accession>A0A9D4EVP5</accession>
<sequence length="118" mass="13211">MKSFLQAQASKKFGKTTQHPTFLIVQRNSYCINTGSVAILKKETYISIVERSFGSKCNVQAQCITTSSECQLEKCACGADRYHTTDTDACVTSMCLLYISLELQSLPYPHIQHTDKFS</sequence>
<reference evidence="1" key="2">
    <citation type="submission" date="2020-11" db="EMBL/GenBank/DDBJ databases">
        <authorList>
            <person name="McCartney M.A."/>
            <person name="Auch B."/>
            <person name="Kono T."/>
            <person name="Mallez S."/>
            <person name="Becker A."/>
            <person name="Gohl D.M."/>
            <person name="Silverstein K.A.T."/>
            <person name="Koren S."/>
            <person name="Bechman K.B."/>
            <person name="Herman A."/>
            <person name="Abrahante J.E."/>
            <person name="Garbe J."/>
        </authorList>
    </citation>
    <scope>NUCLEOTIDE SEQUENCE</scope>
    <source>
        <strain evidence="1">Duluth1</strain>
        <tissue evidence="1">Whole animal</tissue>
    </source>
</reference>
<evidence type="ECO:0000313" key="2">
    <source>
        <dbReference type="Proteomes" id="UP000828390"/>
    </source>
</evidence>
<dbReference type="Proteomes" id="UP000828390">
    <property type="component" value="Unassembled WGS sequence"/>
</dbReference>
<proteinExistence type="predicted"/>
<reference evidence="1" key="1">
    <citation type="journal article" date="2019" name="bioRxiv">
        <title>The Genome of the Zebra Mussel, Dreissena polymorpha: A Resource for Invasive Species Research.</title>
        <authorList>
            <person name="McCartney M.A."/>
            <person name="Auch B."/>
            <person name="Kono T."/>
            <person name="Mallez S."/>
            <person name="Zhang Y."/>
            <person name="Obille A."/>
            <person name="Becker A."/>
            <person name="Abrahante J.E."/>
            <person name="Garbe J."/>
            <person name="Badalamenti J.P."/>
            <person name="Herman A."/>
            <person name="Mangelson H."/>
            <person name="Liachko I."/>
            <person name="Sullivan S."/>
            <person name="Sone E.D."/>
            <person name="Koren S."/>
            <person name="Silverstein K.A.T."/>
            <person name="Beckman K.B."/>
            <person name="Gohl D.M."/>
        </authorList>
    </citation>
    <scope>NUCLEOTIDE SEQUENCE</scope>
    <source>
        <strain evidence="1">Duluth1</strain>
        <tissue evidence="1">Whole animal</tissue>
    </source>
</reference>
<keyword evidence="2" id="KW-1185">Reference proteome</keyword>
<evidence type="ECO:0000313" key="1">
    <source>
        <dbReference type="EMBL" id="KAH3787510.1"/>
    </source>
</evidence>
<name>A0A9D4EVP5_DREPO</name>
<dbReference type="AlphaFoldDB" id="A0A9D4EVP5"/>
<organism evidence="1 2">
    <name type="scientific">Dreissena polymorpha</name>
    <name type="common">Zebra mussel</name>
    <name type="synonym">Mytilus polymorpha</name>
    <dbReference type="NCBI Taxonomy" id="45954"/>
    <lineage>
        <taxon>Eukaryota</taxon>
        <taxon>Metazoa</taxon>
        <taxon>Spiralia</taxon>
        <taxon>Lophotrochozoa</taxon>
        <taxon>Mollusca</taxon>
        <taxon>Bivalvia</taxon>
        <taxon>Autobranchia</taxon>
        <taxon>Heteroconchia</taxon>
        <taxon>Euheterodonta</taxon>
        <taxon>Imparidentia</taxon>
        <taxon>Neoheterodontei</taxon>
        <taxon>Myida</taxon>
        <taxon>Dreissenoidea</taxon>
        <taxon>Dreissenidae</taxon>
        <taxon>Dreissena</taxon>
    </lineage>
</organism>